<keyword evidence="8" id="KW-1185">Reference proteome</keyword>
<evidence type="ECO:0000256" key="5">
    <source>
        <dbReference type="ARBA" id="ARBA00023242"/>
    </source>
</evidence>
<dbReference type="SMART" id="SM00353">
    <property type="entry name" value="HLH"/>
    <property type="match status" value="1"/>
</dbReference>
<accession>A0A4P1R0L6</accession>
<evidence type="ECO:0000313" key="8">
    <source>
        <dbReference type="Proteomes" id="UP000188354"/>
    </source>
</evidence>
<dbReference type="Gramene" id="OIV99050">
    <property type="protein sequence ID" value="OIV99050"/>
    <property type="gene ID" value="TanjilG_32309"/>
</dbReference>
<evidence type="ECO:0000259" key="6">
    <source>
        <dbReference type="PROSITE" id="PS50888"/>
    </source>
</evidence>
<dbReference type="PANTHER" id="PTHR45914:SF24">
    <property type="entry name" value="BHLH DOMAIN-CONTAINING PROTEIN"/>
    <property type="match status" value="1"/>
</dbReference>
<comment type="subcellular location">
    <subcellularLocation>
        <location evidence="1">Nucleus</location>
    </subcellularLocation>
</comment>
<evidence type="ECO:0000256" key="1">
    <source>
        <dbReference type="ARBA" id="ARBA00004123"/>
    </source>
</evidence>
<evidence type="ECO:0000256" key="3">
    <source>
        <dbReference type="ARBA" id="ARBA00023125"/>
    </source>
</evidence>
<evidence type="ECO:0000313" key="7">
    <source>
        <dbReference type="EMBL" id="OIV99050.1"/>
    </source>
</evidence>
<evidence type="ECO:0000256" key="2">
    <source>
        <dbReference type="ARBA" id="ARBA00023015"/>
    </source>
</evidence>
<reference evidence="7 8" key="1">
    <citation type="journal article" date="2017" name="Plant Biotechnol. J.">
        <title>A comprehensive draft genome sequence for lupin (Lupinus angustifolius), an emerging health food: insights into plant-microbe interactions and legume evolution.</title>
        <authorList>
            <person name="Hane J.K."/>
            <person name="Ming Y."/>
            <person name="Kamphuis L.G."/>
            <person name="Nelson M.N."/>
            <person name="Garg G."/>
            <person name="Atkins C.A."/>
            <person name="Bayer P.E."/>
            <person name="Bravo A."/>
            <person name="Bringans S."/>
            <person name="Cannon S."/>
            <person name="Edwards D."/>
            <person name="Foley R."/>
            <person name="Gao L.L."/>
            <person name="Harrison M.J."/>
            <person name="Huang W."/>
            <person name="Hurgobin B."/>
            <person name="Li S."/>
            <person name="Liu C.W."/>
            <person name="McGrath A."/>
            <person name="Morahan G."/>
            <person name="Murray J."/>
            <person name="Weller J."/>
            <person name="Jian J."/>
            <person name="Singh K.B."/>
        </authorList>
    </citation>
    <scope>NUCLEOTIDE SEQUENCE [LARGE SCALE GENOMIC DNA]</scope>
    <source>
        <strain evidence="8">cv. Tanjil</strain>
        <tissue evidence="7">Whole plant</tissue>
    </source>
</reference>
<evidence type="ECO:0000256" key="4">
    <source>
        <dbReference type="ARBA" id="ARBA00023163"/>
    </source>
</evidence>
<dbReference type="InterPro" id="IPR036638">
    <property type="entry name" value="HLH_DNA-bd_sf"/>
</dbReference>
<dbReference type="Gene3D" id="4.10.280.10">
    <property type="entry name" value="Helix-loop-helix DNA-binding domain"/>
    <property type="match status" value="1"/>
</dbReference>
<sequence length="308" mass="35348">MALSTYLNMDLDFHQPPNSKMSTIAPQLLAPEHHNYPIYHQDESFSLPKTNVDPYFAQTSFLYPEIYPHLLPYNDPVISLSDIFPTEEDHCNNLLQCPKRQKCFYEELEQSPNNNFIDGFVPNDPFPEEELVLPLSEQQLFFDAIPNFQVPQLPQDNIIRAYGAGYQYENEYERTSKEKNTISMQSLAARERRRKITEKTQELGKLVPGGSRMNTAEMLHAAGKYVQYMQAQVQMLQLMDTLQEYKASPPSENLHTLLGSLSVQEKMYSENKCIVSKDFITTLTNHANLQSKPSILKDLMQLIGSGID</sequence>
<keyword evidence="2" id="KW-0805">Transcription regulation</keyword>
<dbReference type="InterPro" id="IPR011598">
    <property type="entry name" value="bHLH_dom"/>
</dbReference>
<dbReference type="EMBL" id="CM007373">
    <property type="protein sequence ID" value="OIV99050.1"/>
    <property type="molecule type" value="Genomic_DNA"/>
</dbReference>
<protein>
    <recommendedName>
        <fullName evidence="6">BHLH domain-containing protein</fullName>
    </recommendedName>
</protein>
<dbReference type="GO" id="GO:0046983">
    <property type="term" value="F:protein dimerization activity"/>
    <property type="evidence" value="ECO:0007669"/>
    <property type="project" value="InterPro"/>
</dbReference>
<dbReference type="STRING" id="3871.A0A4P1R0L6"/>
<dbReference type="GO" id="GO:0005634">
    <property type="term" value="C:nucleus"/>
    <property type="evidence" value="ECO:0007669"/>
    <property type="project" value="UniProtKB-SubCell"/>
</dbReference>
<dbReference type="GO" id="GO:0003700">
    <property type="term" value="F:DNA-binding transcription factor activity"/>
    <property type="evidence" value="ECO:0007669"/>
    <property type="project" value="InterPro"/>
</dbReference>
<dbReference type="OrthoDB" id="1921534at2759"/>
<keyword evidence="3" id="KW-0238">DNA-binding</keyword>
<keyword evidence="5" id="KW-0539">Nucleus</keyword>
<dbReference type="PANTHER" id="PTHR45914">
    <property type="entry name" value="TRANSCRIPTION FACTOR HEC3-RELATED"/>
    <property type="match status" value="1"/>
</dbReference>
<gene>
    <name evidence="7" type="ORF">TanjilG_32309</name>
</gene>
<name>A0A4P1R0L6_LUPAN</name>
<feature type="domain" description="BHLH" evidence="6">
    <location>
        <begin position="180"/>
        <end position="229"/>
    </location>
</feature>
<keyword evidence="4" id="KW-0804">Transcription</keyword>
<dbReference type="PROSITE" id="PS50888">
    <property type="entry name" value="BHLH"/>
    <property type="match status" value="1"/>
</dbReference>
<organism evidence="7 8">
    <name type="scientific">Lupinus angustifolius</name>
    <name type="common">Narrow-leaved blue lupine</name>
    <dbReference type="NCBI Taxonomy" id="3871"/>
    <lineage>
        <taxon>Eukaryota</taxon>
        <taxon>Viridiplantae</taxon>
        <taxon>Streptophyta</taxon>
        <taxon>Embryophyta</taxon>
        <taxon>Tracheophyta</taxon>
        <taxon>Spermatophyta</taxon>
        <taxon>Magnoliopsida</taxon>
        <taxon>eudicotyledons</taxon>
        <taxon>Gunneridae</taxon>
        <taxon>Pentapetalae</taxon>
        <taxon>rosids</taxon>
        <taxon>fabids</taxon>
        <taxon>Fabales</taxon>
        <taxon>Fabaceae</taxon>
        <taxon>Papilionoideae</taxon>
        <taxon>50 kb inversion clade</taxon>
        <taxon>genistoids sensu lato</taxon>
        <taxon>core genistoids</taxon>
        <taxon>Genisteae</taxon>
        <taxon>Lupinus</taxon>
    </lineage>
</organism>
<dbReference type="Pfam" id="PF00010">
    <property type="entry name" value="HLH"/>
    <property type="match status" value="1"/>
</dbReference>
<dbReference type="AlphaFoldDB" id="A0A4P1R0L6"/>
<dbReference type="KEGG" id="lang:109363529"/>
<dbReference type="GO" id="GO:0003677">
    <property type="term" value="F:DNA binding"/>
    <property type="evidence" value="ECO:0007669"/>
    <property type="project" value="UniProtKB-KW"/>
</dbReference>
<proteinExistence type="predicted"/>
<dbReference type="Proteomes" id="UP000188354">
    <property type="component" value="Chromosome LG13"/>
</dbReference>
<dbReference type="InterPro" id="IPR045843">
    <property type="entry name" value="IND-like"/>
</dbReference>
<dbReference type="SUPFAM" id="SSF47459">
    <property type="entry name" value="HLH, helix-loop-helix DNA-binding domain"/>
    <property type="match status" value="1"/>
</dbReference>